<evidence type="ECO:0000313" key="2">
    <source>
        <dbReference type="EMBL" id="CAE8590303.1"/>
    </source>
</evidence>
<dbReference type="Gene3D" id="2.60.40.10">
    <property type="entry name" value="Immunoglobulins"/>
    <property type="match status" value="1"/>
</dbReference>
<sequence>DSHANSANLTRVFFVTDQGVPAITLNGEPRICLTQGYSYDEYGASCNDAIEGLFLASITGQVDTEVAGSYTLTYLCMDTSGNNDTALRSVLVVGGAMPGNLSVESP</sequence>
<reference evidence="2" key="1">
    <citation type="submission" date="2021-02" db="EMBL/GenBank/DDBJ databases">
        <authorList>
            <person name="Dougan E. K."/>
            <person name="Rhodes N."/>
            <person name="Thang M."/>
            <person name="Chan C."/>
        </authorList>
    </citation>
    <scope>NUCLEOTIDE SEQUENCE</scope>
</reference>
<name>A0A813DME4_POLGL</name>
<organism evidence="2 3">
    <name type="scientific">Polarella glacialis</name>
    <name type="common">Dinoflagellate</name>
    <dbReference type="NCBI Taxonomy" id="89957"/>
    <lineage>
        <taxon>Eukaryota</taxon>
        <taxon>Sar</taxon>
        <taxon>Alveolata</taxon>
        <taxon>Dinophyceae</taxon>
        <taxon>Suessiales</taxon>
        <taxon>Suessiaceae</taxon>
        <taxon>Polarella</taxon>
    </lineage>
</organism>
<proteinExistence type="predicted"/>
<dbReference type="Pfam" id="PF16403">
    <property type="entry name" value="Bact_surface_Ig-like"/>
    <property type="match status" value="1"/>
</dbReference>
<feature type="non-terminal residue" evidence="2">
    <location>
        <position position="106"/>
    </location>
</feature>
<dbReference type="AlphaFoldDB" id="A0A813DME4"/>
<dbReference type="InterPro" id="IPR013783">
    <property type="entry name" value="Ig-like_fold"/>
</dbReference>
<accession>A0A813DME4</accession>
<feature type="domain" description="Pesticidal crystal protein Cry22Aa Ig-like" evidence="1">
    <location>
        <begin position="23"/>
        <end position="92"/>
    </location>
</feature>
<dbReference type="EMBL" id="CAJNNV010004203">
    <property type="protein sequence ID" value="CAE8590303.1"/>
    <property type="molecule type" value="Genomic_DNA"/>
</dbReference>
<comment type="caution">
    <text evidence="2">The sequence shown here is derived from an EMBL/GenBank/DDBJ whole genome shotgun (WGS) entry which is preliminary data.</text>
</comment>
<gene>
    <name evidence="2" type="ORF">PGLA1383_LOCUS9026</name>
</gene>
<protein>
    <recommendedName>
        <fullName evidence="1">Pesticidal crystal protein Cry22Aa Ig-like domain-containing protein</fullName>
    </recommendedName>
</protein>
<keyword evidence="3" id="KW-1185">Reference proteome</keyword>
<evidence type="ECO:0000313" key="3">
    <source>
        <dbReference type="Proteomes" id="UP000654075"/>
    </source>
</evidence>
<dbReference type="InterPro" id="IPR032179">
    <property type="entry name" value="Cry22Aa_Ig-like"/>
</dbReference>
<dbReference type="Proteomes" id="UP000654075">
    <property type="component" value="Unassembled WGS sequence"/>
</dbReference>
<evidence type="ECO:0000259" key="1">
    <source>
        <dbReference type="Pfam" id="PF16403"/>
    </source>
</evidence>